<dbReference type="Proteomes" id="UP000614811">
    <property type="component" value="Unassembled WGS sequence"/>
</dbReference>
<keyword evidence="2" id="KW-1185">Reference proteome</keyword>
<sequence>MKNWLSKFTLAAVLLLGLTACIEERVVVKVKKDGSGFVEHYSYNSMEDAMSGFLSGLADEQGVEGGADAAEAKLKNEYDDQYFEDFAREMGDGVTVKQYQLGSNEMGMRGYHATYAFDDINSIAVKMRESLGDEEKGAEVAEQKDALTQVPDFSMQDGVLKIRIPHEYDANDQVNVSDDGMDDMPPQMLGMMAAMFQGMRIAISIEGLDDIKSTNAIHHDGNTVVLTDFKMDKLMSNMDNLKKMQSFGSLPREEMQALSNQLDGMDIDLQEQIVIRF</sequence>
<dbReference type="PROSITE" id="PS51257">
    <property type="entry name" value="PROKAR_LIPOPROTEIN"/>
    <property type="match status" value="1"/>
</dbReference>
<evidence type="ECO:0008006" key="3">
    <source>
        <dbReference type="Google" id="ProtNLM"/>
    </source>
</evidence>
<reference evidence="1" key="2">
    <citation type="submission" date="2020-09" db="EMBL/GenBank/DDBJ databases">
        <authorList>
            <person name="Sun Q."/>
            <person name="Kim S."/>
        </authorList>
    </citation>
    <scope>NUCLEOTIDE SEQUENCE</scope>
    <source>
        <strain evidence="1">KCTC 12711</strain>
    </source>
</reference>
<proteinExistence type="predicted"/>
<reference evidence="1" key="1">
    <citation type="journal article" date="2014" name="Int. J. Syst. Evol. Microbiol.">
        <title>Complete genome sequence of Corynebacterium casei LMG S-19264T (=DSM 44701T), isolated from a smear-ripened cheese.</title>
        <authorList>
            <consortium name="US DOE Joint Genome Institute (JGI-PGF)"/>
            <person name="Walter F."/>
            <person name="Albersmeier A."/>
            <person name="Kalinowski J."/>
            <person name="Ruckert C."/>
        </authorList>
    </citation>
    <scope>NUCLEOTIDE SEQUENCE</scope>
    <source>
        <strain evidence="1">KCTC 12711</strain>
    </source>
</reference>
<dbReference type="AlphaFoldDB" id="A0A918RNF8"/>
<evidence type="ECO:0000313" key="1">
    <source>
        <dbReference type="EMBL" id="GHA06751.1"/>
    </source>
</evidence>
<accession>A0A918RNF8</accession>
<organism evidence="1 2">
    <name type="scientific">Arenicella chitinivorans</name>
    <dbReference type="NCBI Taxonomy" id="1329800"/>
    <lineage>
        <taxon>Bacteria</taxon>
        <taxon>Pseudomonadati</taxon>
        <taxon>Pseudomonadota</taxon>
        <taxon>Gammaproteobacteria</taxon>
        <taxon>Arenicellales</taxon>
        <taxon>Arenicellaceae</taxon>
        <taxon>Arenicella</taxon>
    </lineage>
</organism>
<dbReference type="RefSeq" id="WP_189399563.1">
    <property type="nucleotide sequence ID" value="NZ_BMXA01000002.1"/>
</dbReference>
<dbReference type="EMBL" id="BMXA01000002">
    <property type="protein sequence ID" value="GHA06751.1"/>
    <property type="molecule type" value="Genomic_DNA"/>
</dbReference>
<protein>
    <recommendedName>
        <fullName evidence="3">Lipoprotein</fullName>
    </recommendedName>
</protein>
<name>A0A918RNF8_9GAMM</name>
<comment type="caution">
    <text evidence="1">The sequence shown here is derived from an EMBL/GenBank/DDBJ whole genome shotgun (WGS) entry which is preliminary data.</text>
</comment>
<evidence type="ECO:0000313" key="2">
    <source>
        <dbReference type="Proteomes" id="UP000614811"/>
    </source>
</evidence>
<gene>
    <name evidence="1" type="ORF">GCM10008090_15530</name>
</gene>